<dbReference type="InterPro" id="IPR052392">
    <property type="entry name" value="Kelch-BTB_domain-containing"/>
</dbReference>
<protein>
    <submittedName>
        <fullName evidence="2">Uncharacterized protein</fullName>
    </submittedName>
</protein>
<name>A0ABP1PQ70_9HEXA</name>
<keyword evidence="3" id="KW-1185">Reference proteome</keyword>
<comment type="caution">
    <text evidence="2">The sequence shown here is derived from an EMBL/GenBank/DDBJ whole genome shotgun (WGS) entry which is preliminary data.</text>
</comment>
<evidence type="ECO:0000256" key="1">
    <source>
        <dbReference type="ARBA" id="ARBA00022441"/>
    </source>
</evidence>
<dbReference type="PANTHER" id="PTHR46375:SF3">
    <property type="entry name" value="KELCH REPEAT AND BTB DOMAIN-CONTAINING PROTEIN 13"/>
    <property type="match status" value="1"/>
</dbReference>
<proteinExistence type="predicted"/>
<reference evidence="2 3" key="1">
    <citation type="submission" date="2024-08" db="EMBL/GenBank/DDBJ databases">
        <authorList>
            <person name="Cucini C."/>
            <person name="Frati F."/>
        </authorList>
    </citation>
    <scope>NUCLEOTIDE SEQUENCE [LARGE SCALE GENOMIC DNA]</scope>
</reference>
<dbReference type="Proteomes" id="UP001642540">
    <property type="component" value="Unassembled WGS sequence"/>
</dbReference>
<dbReference type="InterPro" id="IPR015915">
    <property type="entry name" value="Kelch-typ_b-propeller"/>
</dbReference>
<dbReference type="SMART" id="SM00612">
    <property type="entry name" value="Kelch"/>
    <property type="match status" value="4"/>
</dbReference>
<organism evidence="2 3">
    <name type="scientific">Orchesella dallaii</name>
    <dbReference type="NCBI Taxonomy" id="48710"/>
    <lineage>
        <taxon>Eukaryota</taxon>
        <taxon>Metazoa</taxon>
        <taxon>Ecdysozoa</taxon>
        <taxon>Arthropoda</taxon>
        <taxon>Hexapoda</taxon>
        <taxon>Collembola</taxon>
        <taxon>Entomobryomorpha</taxon>
        <taxon>Entomobryoidea</taxon>
        <taxon>Orchesellidae</taxon>
        <taxon>Orchesellinae</taxon>
        <taxon>Orchesella</taxon>
    </lineage>
</organism>
<sequence length="194" mass="20757">MLSLSGFRASSSCLVFNTDNHSWKSITPLDTTRSNMGIAVLDNKILVAGGTSKSAKRPVLETVVCYDPALDSWTAWKSLPTPRAFCSMGIVGGKVYIVGGAGMKDLSKRKNTSLAEILRYEDVVKEWVEVASLYNPRHGHASAVSGENILIVGGVSSHFMGPLSSVEVFSTVTWEVRNGTSLSNSNSGMLAVTI</sequence>
<dbReference type="EMBL" id="CAXLJM020000004">
    <property type="protein sequence ID" value="CAL8069218.1"/>
    <property type="molecule type" value="Genomic_DNA"/>
</dbReference>
<evidence type="ECO:0000313" key="2">
    <source>
        <dbReference type="EMBL" id="CAL8069218.1"/>
    </source>
</evidence>
<dbReference type="SUPFAM" id="SSF117281">
    <property type="entry name" value="Kelch motif"/>
    <property type="match status" value="1"/>
</dbReference>
<dbReference type="Pfam" id="PF24681">
    <property type="entry name" value="Kelch_KLHDC2_KLHL20_DRC7"/>
    <property type="match status" value="1"/>
</dbReference>
<dbReference type="Gene3D" id="2.120.10.80">
    <property type="entry name" value="Kelch-type beta propeller"/>
    <property type="match status" value="1"/>
</dbReference>
<keyword evidence="1" id="KW-0880">Kelch repeat</keyword>
<dbReference type="PANTHER" id="PTHR46375">
    <property type="entry name" value="KELCH REPEAT AND BTB DOMAIN-CONTAINING PROTEIN 13-RELATED"/>
    <property type="match status" value="1"/>
</dbReference>
<accession>A0ABP1PQ70</accession>
<gene>
    <name evidence="2" type="ORF">ODALV1_LOCUS655</name>
</gene>
<evidence type="ECO:0000313" key="3">
    <source>
        <dbReference type="Proteomes" id="UP001642540"/>
    </source>
</evidence>
<dbReference type="InterPro" id="IPR006652">
    <property type="entry name" value="Kelch_1"/>
</dbReference>